<dbReference type="InterPro" id="IPR013078">
    <property type="entry name" value="His_Pase_superF_clade-1"/>
</dbReference>
<name>A0A811KND9_9BILA</name>
<dbReference type="InterPro" id="IPR029033">
    <property type="entry name" value="His_PPase_superfam"/>
</dbReference>
<dbReference type="Proteomes" id="UP000614601">
    <property type="component" value="Unassembled WGS sequence"/>
</dbReference>
<dbReference type="CDD" id="cd07067">
    <property type="entry name" value="HP_PGM_like"/>
    <property type="match status" value="1"/>
</dbReference>
<gene>
    <name evidence="1" type="ORF">BOKJ2_LOCUS6794</name>
</gene>
<dbReference type="PANTHER" id="PTHR16469">
    <property type="entry name" value="UBIQUITIN-ASSOCIATED AND SH3 DOMAIN-CONTAINING BA-RELATED"/>
    <property type="match status" value="1"/>
</dbReference>
<dbReference type="SUPFAM" id="SSF53254">
    <property type="entry name" value="Phosphoglycerate mutase-like"/>
    <property type="match status" value="1"/>
</dbReference>
<evidence type="ECO:0000313" key="2">
    <source>
        <dbReference type="Proteomes" id="UP000614601"/>
    </source>
</evidence>
<evidence type="ECO:0008006" key="3">
    <source>
        <dbReference type="Google" id="ProtNLM"/>
    </source>
</evidence>
<dbReference type="EMBL" id="CAJFDH010000003">
    <property type="protein sequence ID" value="CAD5216851.1"/>
    <property type="molecule type" value="Genomic_DNA"/>
</dbReference>
<dbReference type="EMBL" id="CAJFCW020000003">
    <property type="protein sequence ID" value="CAG9106723.1"/>
    <property type="molecule type" value="Genomic_DNA"/>
</dbReference>
<dbReference type="GO" id="GO:0016791">
    <property type="term" value="F:phosphatase activity"/>
    <property type="evidence" value="ECO:0007669"/>
    <property type="project" value="UniProtKB-ARBA"/>
</dbReference>
<dbReference type="AlphaFoldDB" id="A0A811KND9"/>
<dbReference type="SMART" id="SM00855">
    <property type="entry name" value="PGAM"/>
    <property type="match status" value="1"/>
</dbReference>
<dbReference type="Pfam" id="PF00300">
    <property type="entry name" value="His_Phos_1"/>
    <property type="match status" value="1"/>
</dbReference>
<proteinExistence type="predicted"/>
<organism evidence="1 2">
    <name type="scientific">Bursaphelenchus okinawaensis</name>
    <dbReference type="NCBI Taxonomy" id="465554"/>
    <lineage>
        <taxon>Eukaryota</taxon>
        <taxon>Metazoa</taxon>
        <taxon>Ecdysozoa</taxon>
        <taxon>Nematoda</taxon>
        <taxon>Chromadorea</taxon>
        <taxon>Rhabditida</taxon>
        <taxon>Tylenchina</taxon>
        <taxon>Tylenchomorpha</taxon>
        <taxon>Aphelenchoidea</taxon>
        <taxon>Aphelenchoididae</taxon>
        <taxon>Bursaphelenchus</taxon>
    </lineage>
</organism>
<evidence type="ECO:0000313" key="1">
    <source>
        <dbReference type="EMBL" id="CAD5216851.1"/>
    </source>
</evidence>
<dbReference type="OrthoDB" id="414418at2759"/>
<protein>
    <recommendedName>
        <fullName evidence="3">Histidine phosphatase family protein</fullName>
    </recommendedName>
</protein>
<accession>A0A811KND9</accession>
<dbReference type="InterPro" id="IPR051710">
    <property type="entry name" value="Phosphatase_SH3-domain"/>
</dbReference>
<comment type="caution">
    <text evidence="1">The sequence shown here is derived from an EMBL/GenBank/DDBJ whole genome shotgun (WGS) entry which is preliminary data.</text>
</comment>
<dbReference type="PANTHER" id="PTHR16469:SF27">
    <property type="entry name" value="UBIQUITIN-ASSOCIATED AND SH3 DOMAIN-CONTAINING BA-RELATED"/>
    <property type="match status" value="1"/>
</dbReference>
<sequence>MRRIYVVRHAEREDNVNSKWHRDYPDFTSDNSPLSARGRSQCEDLRKYFEKIEISSIYASPFDRTMETASILLGKKENKIKVEAGFIEIMYLCEDPPGYWPTDQLATKFPKVDLSYKPVFQAPLPPEPDDCLDRVDKTLHKIIEREEDAENIVIVSHGSPVASIYESLTGRYQYIGQTTISIFEETGLGSGKFVCIQRAGRDHLSRDNKLNLRG</sequence>
<dbReference type="Proteomes" id="UP000783686">
    <property type="component" value="Unassembled WGS sequence"/>
</dbReference>
<dbReference type="Gene3D" id="3.40.50.1240">
    <property type="entry name" value="Phosphoglycerate mutase-like"/>
    <property type="match status" value="1"/>
</dbReference>
<keyword evidence="2" id="KW-1185">Reference proteome</keyword>
<reference evidence="1" key="1">
    <citation type="submission" date="2020-09" db="EMBL/GenBank/DDBJ databases">
        <authorList>
            <person name="Kikuchi T."/>
        </authorList>
    </citation>
    <scope>NUCLEOTIDE SEQUENCE</scope>
    <source>
        <strain evidence="1">SH1</strain>
    </source>
</reference>